<keyword evidence="1" id="KW-0378">Hydrolase</keyword>
<keyword evidence="1" id="KW-0540">Nuclease</keyword>
<evidence type="ECO:0000313" key="2">
    <source>
        <dbReference type="Proteomes" id="UP000387825"/>
    </source>
</evidence>
<dbReference type="InterPro" id="IPR003615">
    <property type="entry name" value="HNH_nuc"/>
</dbReference>
<keyword evidence="1" id="KW-0255">Endonuclease</keyword>
<protein>
    <submittedName>
        <fullName evidence="1">HNH endonuclease</fullName>
    </submittedName>
</protein>
<dbReference type="CDD" id="cd00085">
    <property type="entry name" value="HNHc"/>
    <property type="match status" value="1"/>
</dbReference>
<name>A0A5Q2F9R3_9CAUD</name>
<proteinExistence type="predicted"/>
<accession>A0A5Q2F9R3</accession>
<dbReference type="Proteomes" id="UP000387825">
    <property type="component" value="Segment"/>
</dbReference>
<dbReference type="EMBL" id="MN604407">
    <property type="protein sequence ID" value="QGF21893.1"/>
    <property type="molecule type" value="Genomic_DNA"/>
</dbReference>
<organism evidence="1 2">
    <name type="scientific">Salmonella phage ST3</name>
    <dbReference type="NCBI Taxonomy" id="2025820"/>
    <lineage>
        <taxon>Viruses</taxon>
        <taxon>Duplodnaviria</taxon>
        <taxon>Heunggongvirae</taxon>
        <taxon>Uroviricota</taxon>
        <taxon>Caudoviricetes</taxon>
        <taxon>Sarkviridae</taxon>
        <taxon>Guernseyvirinae</taxon>
        <taxon>Jerseyvirus</taxon>
    </lineage>
</organism>
<reference evidence="1 2" key="1">
    <citation type="submission" date="2019-10" db="EMBL/GenBank/DDBJ databases">
        <authorList>
            <person name="Lu M."/>
        </authorList>
    </citation>
    <scope>NUCLEOTIDE SEQUENCE [LARGE SCALE GENOMIC DNA]</scope>
</reference>
<sequence length="119" mass="13377">MNTFDCSIHGLVKGHSNGKKYPLRCSVCNTERVIKNAKATKMQVIAYKGGKCKICSYDRCPAALELHHVDPSQKDFSFEKCKNRRFDALKSEVDKCVLLCANCHRETHAGLHTIDASMM</sequence>
<dbReference type="GO" id="GO:0004519">
    <property type="term" value="F:endonuclease activity"/>
    <property type="evidence" value="ECO:0007669"/>
    <property type="project" value="UniProtKB-KW"/>
</dbReference>
<evidence type="ECO:0000313" key="1">
    <source>
        <dbReference type="EMBL" id="QGF21893.1"/>
    </source>
</evidence>